<dbReference type="OrthoDB" id="9916928at2"/>
<protein>
    <submittedName>
        <fullName evidence="1">Uncharacterized protein</fullName>
    </submittedName>
</protein>
<accession>A0A1I1N0B1</accession>
<proteinExistence type="predicted"/>
<evidence type="ECO:0000313" key="1">
    <source>
        <dbReference type="EMBL" id="SFC87240.1"/>
    </source>
</evidence>
<dbReference type="EMBL" id="FOLG01000010">
    <property type="protein sequence ID" value="SFC87240.1"/>
    <property type="molecule type" value="Genomic_DNA"/>
</dbReference>
<keyword evidence="2" id="KW-1185">Reference proteome</keyword>
<dbReference type="AlphaFoldDB" id="A0A1I1N0B1"/>
<evidence type="ECO:0000313" key="2">
    <source>
        <dbReference type="Proteomes" id="UP000198728"/>
    </source>
</evidence>
<name>A0A1I1N0B1_9RHOB</name>
<reference evidence="1 2" key="1">
    <citation type="submission" date="2016-10" db="EMBL/GenBank/DDBJ databases">
        <authorList>
            <person name="de Groot N.N."/>
        </authorList>
    </citation>
    <scope>NUCLEOTIDE SEQUENCE [LARGE SCALE GENOMIC DNA]</scope>
    <source>
        <strain evidence="1 2">DSM 19548</strain>
    </source>
</reference>
<organism evidence="1 2">
    <name type="scientific">Tropicimonas isoalkanivorans</name>
    <dbReference type="NCBI Taxonomy" id="441112"/>
    <lineage>
        <taxon>Bacteria</taxon>
        <taxon>Pseudomonadati</taxon>
        <taxon>Pseudomonadota</taxon>
        <taxon>Alphaproteobacteria</taxon>
        <taxon>Rhodobacterales</taxon>
        <taxon>Roseobacteraceae</taxon>
        <taxon>Tropicimonas</taxon>
    </lineage>
</organism>
<gene>
    <name evidence="1" type="ORF">SAMN04488094_110139</name>
</gene>
<sequence length="132" mass="14108">MTAGLSLEVRPSATYVDVIDTIDGHKVVRVDLAASRLVTFTVAEIDLGDRQAAILALEALREAGIFGPGFRVLRFSNVGPVGGTASDHAETVARHDAICNVVKAFLKRSTKRVANAYLTPNGSTLETLIFLK</sequence>
<dbReference type="RefSeq" id="WP_093361710.1">
    <property type="nucleotide sequence ID" value="NZ_FOLG01000010.1"/>
</dbReference>
<dbReference type="Proteomes" id="UP000198728">
    <property type="component" value="Unassembled WGS sequence"/>
</dbReference>